<protein>
    <submittedName>
        <fullName evidence="2">Uncharacterized protein</fullName>
    </submittedName>
</protein>
<reference evidence="2" key="1">
    <citation type="submission" date="2018-02" db="EMBL/GenBank/DDBJ databases">
        <authorList>
            <person name="Cohen D.B."/>
            <person name="Kent A.D."/>
        </authorList>
    </citation>
    <scope>NUCLEOTIDE SEQUENCE</scope>
</reference>
<evidence type="ECO:0000256" key="1">
    <source>
        <dbReference type="SAM" id="MobiDB-lite"/>
    </source>
</evidence>
<gene>
    <name evidence="2" type="ORF">FSB_LOCUS5279</name>
</gene>
<accession>A0A2N9EEK1</accession>
<organism evidence="2">
    <name type="scientific">Fagus sylvatica</name>
    <name type="common">Beechnut</name>
    <dbReference type="NCBI Taxonomy" id="28930"/>
    <lineage>
        <taxon>Eukaryota</taxon>
        <taxon>Viridiplantae</taxon>
        <taxon>Streptophyta</taxon>
        <taxon>Embryophyta</taxon>
        <taxon>Tracheophyta</taxon>
        <taxon>Spermatophyta</taxon>
        <taxon>Magnoliopsida</taxon>
        <taxon>eudicotyledons</taxon>
        <taxon>Gunneridae</taxon>
        <taxon>Pentapetalae</taxon>
        <taxon>rosids</taxon>
        <taxon>fabids</taxon>
        <taxon>Fagales</taxon>
        <taxon>Fagaceae</taxon>
        <taxon>Fagus</taxon>
    </lineage>
</organism>
<dbReference type="EMBL" id="OIVN01000269">
    <property type="protein sequence ID" value="SPC77397.1"/>
    <property type="molecule type" value="Genomic_DNA"/>
</dbReference>
<name>A0A2N9EEK1_FAGSY</name>
<evidence type="ECO:0000313" key="2">
    <source>
        <dbReference type="EMBL" id="SPC77397.1"/>
    </source>
</evidence>
<proteinExistence type="predicted"/>
<sequence length="40" mass="4410">MRVSMARASQLLRAAHHLHDRASMAGPNSLSLKPDLKIKT</sequence>
<dbReference type="AlphaFoldDB" id="A0A2N9EEK1"/>
<feature type="region of interest" description="Disordered" evidence="1">
    <location>
        <begin position="17"/>
        <end position="40"/>
    </location>
</feature>